<evidence type="ECO:0000256" key="1">
    <source>
        <dbReference type="SAM" id="MobiDB-lite"/>
    </source>
</evidence>
<evidence type="ECO:0000259" key="2">
    <source>
        <dbReference type="PROSITE" id="PS50011"/>
    </source>
</evidence>
<organism evidence="3 4">
    <name type="scientific">Neonectria magnoliae</name>
    <dbReference type="NCBI Taxonomy" id="2732573"/>
    <lineage>
        <taxon>Eukaryota</taxon>
        <taxon>Fungi</taxon>
        <taxon>Dikarya</taxon>
        <taxon>Ascomycota</taxon>
        <taxon>Pezizomycotina</taxon>
        <taxon>Sordariomycetes</taxon>
        <taxon>Hypocreomycetidae</taxon>
        <taxon>Hypocreales</taxon>
        <taxon>Nectriaceae</taxon>
        <taxon>Neonectria</taxon>
    </lineage>
</organism>
<feature type="region of interest" description="Disordered" evidence="1">
    <location>
        <begin position="107"/>
        <end position="140"/>
    </location>
</feature>
<feature type="compositionally biased region" description="Basic and acidic residues" evidence="1">
    <location>
        <begin position="755"/>
        <end position="766"/>
    </location>
</feature>
<protein>
    <recommendedName>
        <fullName evidence="2">Protein kinase domain-containing protein</fullName>
    </recommendedName>
</protein>
<feature type="region of interest" description="Disordered" evidence="1">
    <location>
        <begin position="1"/>
        <end position="26"/>
    </location>
</feature>
<accession>A0ABR1IE83</accession>
<feature type="compositionally biased region" description="Basic and acidic residues" evidence="1">
    <location>
        <begin position="107"/>
        <end position="116"/>
    </location>
</feature>
<sequence length="802" mass="91131">MDSPRGNPTEADGSGPASDQFDNCLNREPNNKLPVLVGSHTLPLNRTYLTTIPHIHVSNTEASVVIDGGDTKQLEQTADRESSVTQPVDPPQDVLVAHIGDRFSDEELSSLDHEESSPLEQEEPSSPDHEEPSTLQHHEPLTLEDKIRVAMHDSAWSGQDERFLPINELDRIINKQTVKKELTSLNLGPDHNLDDITKKIWGTVTFSLPHTKRVSRTTRRKLFTILLLLNKVRTILDLIDEDILDNNLPFLLDSERRQLQRKVDENGTYKTIKSFEPWRQNERDLFGKYQWEMLAPFWDLNREPPDHYLLEERIILPFIPFSRSKSEEAVVEHEGGFSEVRKVKIHSAHHNYPKSQRSREDSQFFAVKVLQSGSTTKFDREVKNLKRFVSKNHPHLIRLLVTFKQGRRYHLVFPWADENLLNFWGKAYPNVKDRPCNADMAPWMSKQFMGLADGIQLIHKCSNDHGNQKSLSPDDEKIYGRHGDLKPENILWFKDNGMLQITDFGLADFHRLSSVQVRASQAGGSRTYRAPEFDAAAVSLPTSDMWSFGCILLEFVAWYLLGWKEVDEFSTRRMEDPGVGKLVEDRFFMKPGPEAQTSGGVSEATVKDSVTQEIQKLREMEQCSDFLCDVLDLIQTGLLQVKPKERTSCVVISAKFQEIYQKCQGSPEYCVFKTRQQAESEPEENKATPALVNQITDSTMITARDTPVTTQDIEHTSSSSVEPSSIDVGISSPHHEPDEPEHEQMEINTSAQKGAPREGEETTTAKRDEPLKVFTLGYFVSWFLDLLAPCLCGLVSTSGNRS</sequence>
<dbReference type="PANTHER" id="PTHR24359">
    <property type="entry name" value="SERINE/THREONINE-PROTEIN KINASE SBK1"/>
    <property type="match status" value="1"/>
</dbReference>
<proteinExistence type="predicted"/>
<reference evidence="3 4" key="1">
    <citation type="journal article" date="2025" name="Microbiol. Resour. Announc.">
        <title>Draft genome sequences for Neonectria magnoliae and Neonectria punicea, canker pathogens of Liriodendron tulipifera and Acer saccharum in West Virginia.</title>
        <authorList>
            <person name="Petronek H.M."/>
            <person name="Kasson M.T."/>
            <person name="Metheny A.M."/>
            <person name="Stauder C.M."/>
            <person name="Lovett B."/>
            <person name="Lynch S.C."/>
            <person name="Garnas J.R."/>
            <person name="Kasson L.R."/>
            <person name="Stajich J.E."/>
        </authorList>
    </citation>
    <scope>NUCLEOTIDE SEQUENCE [LARGE SCALE GENOMIC DNA]</scope>
    <source>
        <strain evidence="3 4">NRRL 64651</strain>
    </source>
</reference>
<dbReference type="InterPro" id="IPR011009">
    <property type="entry name" value="Kinase-like_dom_sf"/>
</dbReference>
<keyword evidence="4" id="KW-1185">Reference proteome</keyword>
<gene>
    <name evidence="3" type="ORF">QQZ08_002146</name>
</gene>
<evidence type="ECO:0000313" key="4">
    <source>
        <dbReference type="Proteomes" id="UP001498421"/>
    </source>
</evidence>
<name>A0ABR1IE83_9HYPO</name>
<dbReference type="Gene3D" id="3.30.200.20">
    <property type="entry name" value="Phosphorylase Kinase, domain 1"/>
    <property type="match status" value="1"/>
</dbReference>
<evidence type="ECO:0000313" key="3">
    <source>
        <dbReference type="EMBL" id="KAK7431375.1"/>
    </source>
</evidence>
<dbReference type="Proteomes" id="UP001498421">
    <property type="component" value="Unassembled WGS sequence"/>
</dbReference>
<dbReference type="Gene3D" id="1.10.510.10">
    <property type="entry name" value="Transferase(Phosphotransferase) domain 1"/>
    <property type="match status" value="1"/>
</dbReference>
<dbReference type="PROSITE" id="PS50011">
    <property type="entry name" value="PROTEIN_KINASE_DOM"/>
    <property type="match status" value="1"/>
</dbReference>
<dbReference type="PANTHER" id="PTHR24359:SF37">
    <property type="entry name" value="PROTEIN KINASE DOMAIN-CONTAINING PROTEIN"/>
    <property type="match status" value="1"/>
</dbReference>
<dbReference type="InterPro" id="IPR000719">
    <property type="entry name" value="Prot_kinase_dom"/>
</dbReference>
<dbReference type="SMART" id="SM00220">
    <property type="entry name" value="S_TKc"/>
    <property type="match status" value="1"/>
</dbReference>
<feature type="region of interest" description="Disordered" evidence="1">
    <location>
        <begin position="708"/>
        <end position="766"/>
    </location>
</feature>
<dbReference type="EMBL" id="JAZAVK010000012">
    <property type="protein sequence ID" value="KAK7431375.1"/>
    <property type="molecule type" value="Genomic_DNA"/>
</dbReference>
<feature type="compositionally biased region" description="Basic and acidic residues" evidence="1">
    <location>
        <begin position="733"/>
        <end position="745"/>
    </location>
</feature>
<comment type="caution">
    <text evidence="3">The sequence shown here is derived from an EMBL/GenBank/DDBJ whole genome shotgun (WGS) entry which is preliminary data.</text>
</comment>
<feature type="domain" description="Protein kinase" evidence="2">
    <location>
        <begin position="326"/>
        <end position="660"/>
    </location>
</feature>
<dbReference type="CDD" id="cd00180">
    <property type="entry name" value="PKc"/>
    <property type="match status" value="1"/>
</dbReference>
<dbReference type="Pfam" id="PF00069">
    <property type="entry name" value="Pkinase"/>
    <property type="match status" value="1"/>
</dbReference>
<dbReference type="SUPFAM" id="SSF56112">
    <property type="entry name" value="Protein kinase-like (PK-like)"/>
    <property type="match status" value="1"/>
</dbReference>
<feature type="compositionally biased region" description="Basic and acidic residues" evidence="1">
    <location>
        <begin position="126"/>
        <end position="140"/>
    </location>
</feature>